<dbReference type="EMBL" id="JACOFT010000003">
    <property type="protein sequence ID" value="MBC3811672.1"/>
    <property type="molecule type" value="Genomic_DNA"/>
</dbReference>
<dbReference type="Pfam" id="PF04324">
    <property type="entry name" value="Fer2_BFD"/>
    <property type="match status" value="1"/>
</dbReference>
<evidence type="ECO:0000256" key="3">
    <source>
        <dbReference type="ARBA" id="ARBA00022723"/>
    </source>
</evidence>
<evidence type="ECO:0000256" key="8">
    <source>
        <dbReference type="ARBA" id="ARBA00046332"/>
    </source>
</evidence>
<keyword evidence="5" id="KW-0408">Iron</keyword>
<accession>A0ABR6XFI0</accession>
<dbReference type="InterPro" id="IPR052371">
    <property type="entry name" value="BFD-associated_ferredoxin"/>
</dbReference>
<dbReference type="RefSeq" id="WP_190479104.1">
    <property type="nucleotide sequence ID" value="NZ_JACOFT010000003.1"/>
</dbReference>
<evidence type="ECO:0000313" key="11">
    <source>
        <dbReference type="Proteomes" id="UP000637632"/>
    </source>
</evidence>
<keyword evidence="4" id="KW-0249">Electron transport</keyword>
<evidence type="ECO:0000259" key="9">
    <source>
        <dbReference type="Pfam" id="PF04324"/>
    </source>
</evidence>
<dbReference type="InterPro" id="IPR007419">
    <property type="entry name" value="BFD-like_2Fe2S-bd_dom"/>
</dbReference>
<evidence type="ECO:0000256" key="1">
    <source>
        <dbReference type="ARBA" id="ARBA00022448"/>
    </source>
</evidence>
<reference evidence="10 11" key="1">
    <citation type="submission" date="2020-08" db="EMBL/GenBank/DDBJ databases">
        <title>Novel species isolated from subtropical streams in China.</title>
        <authorList>
            <person name="Lu H."/>
        </authorList>
    </citation>
    <scope>NUCLEOTIDE SEQUENCE [LARGE SCALE GENOMIC DNA]</scope>
    <source>
        <strain evidence="10 11">CCTCC AB 2015119</strain>
    </source>
</reference>
<keyword evidence="6" id="KW-0411">Iron-sulfur</keyword>
<evidence type="ECO:0000256" key="5">
    <source>
        <dbReference type="ARBA" id="ARBA00023004"/>
    </source>
</evidence>
<sequence>MIVCVCNNVSEKKIHHAVDTGMSTMSDLRTHLNVGTCCGKCAGCARQVLRECIAKKESREHEVQLFLHKLGFQNNEIPA</sequence>
<keyword evidence="1" id="KW-0813">Transport</keyword>
<comment type="caution">
    <text evidence="10">The sequence shown here is derived from an EMBL/GenBank/DDBJ whole genome shotgun (WGS) entry which is preliminary data.</text>
</comment>
<evidence type="ECO:0000256" key="7">
    <source>
        <dbReference type="ARBA" id="ARBA00039386"/>
    </source>
</evidence>
<keyword evidence="2" id="KW-0001">2Fe-2S</keyword>
<keyword evidence="3" id="KW-0479">Metal-binding</keyword>
<proteinExistence type="inferred from homology"/>
<dbReference type="PANTHER" id="PTHR37424:SF1">
    <property type="entry name" value="BACTERIOFERRITIN-ASSOCIATED FERREDOXIN"/>
    <property type="match status" value="1"/>
</dbReference>
<dbReference type="Proteomes" id="UP000637632">
    <property type="component" value="Unassembled WGS sequence"/>
</dbReference>
<name>A0ABR6XFI0_9BURK</name>
<feature type="domain" description="BFD-like [2Fe-2S]-binding" evidence="9">
    <location>
        <begin position="2"/>
        <end position="51"/>
    </location>
</feature>
<evidence type="ECO:0000256" key="6">
    <source>
        <dbReference type="ARBA" id="ARBA00023014"/>
    </source>
</evidence>
<comment type="similarity">
    <text evidence="8">Belongs to the Bfd family.</text>
</comment>
<dbReference type="InterPro" id="IPR041854">
    <property type="entry name" value="BFD-like_2Fe2S-bd_dom_sf"/>
</dbReference>
<evidence type="ECO:0000256" key="4">
    <source>
        <dbReference type="ARBA" id="ARBA00022982"/>
    </source>
</evidence>
<dbReference type="Gene3D" id="1.10.10.1100">
    <property type="entry name" value="BFD-like [2Fe-2S]-binding domain"/>
    <property type="match status" value="1"/>
</dbReference>
<dbReference type="PANTHER" id="PTHR37424">
    <property type="entry name" value="BACTERIOFERRITIN-ASSOCIATED FERREDOXIN"/>
    <property type="match status" value="1"/>
</dbReference>
<keyword evidence="11" id="KW-1185">Reference proteome</keyword>
<evidence type="ECO:0000313" key="10">
    <source>
        <dbReference type="EMBL" id="MBC3811672.1"/>
    </source>
</evidence>
<evidence type="ECO:0000256" key="2">
    <source>
        <dbReference type="ARBA" id="ARBA00022714"/>
    </source>
</evidence>
<organism evidence="10 11">
    <name type="scientific">Undibacterium aquatile</name>
    <dbReference type="NCBI Taxonomy" id="1537398"/>
    <lineage>
        <taxon>Bacteria</taxon>
        <taxon>Pseudomonadati</taxon>
        <taxon>Pseudomonadota</taxon>
        <taxon>Betaproteobacteria</taxon>
        <taxon>Burkholderiales</taxon>
        <taxon>Oxalobacteraceae</taxon>
        <taxon>Undibacterium</taxon>
    </lineage>
</organism>
<protein>
    <recommendedName>
        <fullName evidence="7">Bacterioferritin-associated ferredoxin</fullName>
    </recommendedName>
</protein>
<gene>
    <name evidence="10" type="ORF">H8K26_09485</name>
</gene>